<protein>
    <submittedName>
        <fullName evidence="2">Uncharacterized protein</fullName>
    </submittedName>
</protein>
<feature type="transmembrane region" description="Helical" evidence="1">
    <location>
        <begin position="101"/>
        <end position="119"/>
    </location>
</feature>
<dbReference type="PANTHER" id="PTHR35307">
    <property type="entry name" value="PROTEIN, PUTATIVE-RELATED"/>
    <property type="match status" value="1"/>
</dbReference>
<keyword evidence="3" id="KW-1185">Reference proteome</keyword>
<feature type="transmembrane region" description="Helical" evidence="1">
    <location>
        <begin position="66"/>
        <end position="89"/>
    </location>
</feature>
<name>A0A2U1ND43_ARTAN</name>
<feature type="transmembrane region" description="Helical" evidence="1">
    <location>
        <begin position="396"/>
        <end position="422"/>
    </location>
</feature>
<feature type="transmembrane region" description="Helical" evidence="1">
    <location>
        <begin position="280"/>
        <end position="298"/>
    </location>
</feature>
<keyword evidence="1" id="KW-0812">Transmembrane</keyword>
<dbReference type="EMBL" id="PKPP01003083">
    <property type="protein sequence ID" value="PWA71434.1"/>
    <property type="molecule type" value="Genomic_DNA"/>
</dbReference>
<gene>
    <name evidence="2" type="ORF">CTI12_AA150370</name>
</gene>
<dbReference type="Proteomes" id="UP000245207">
    <property type="component" value="Unassembled WGS sequence"/>
</dbReference>
<dbReference type="AlphaFoldDB" id="A0A2U1ND43"/>
<keyword evidence="1" id="KW-0472">Membrane</keyword>
<sequence>MIIYLKSQQSRIKIFNNSLKSPTSKWNNNKLRNRRERSTQEKMVNGGCKADGSLNESRFDEPMPWIGIYVAGAALACGIAMTIDALHGFRYKKFWFPCKFFALNATILTLIAIAIKFSMDLNATMPHRQDQLAKVSSSAFICAVVGNLLPSLGTMKNTELFVNVVALAILVITAVANICIQMSTGVIFVFWIEHAFIMLLMLILLAIACSLSLAIPTTKYYLDIKYSEKLKLTNIECSRKKHLSVAEGLREDLKKYWILAYSSGPQFVIGRSAPCTASGAFCLLNSLILVEAILRTYLMPWSLKFCKGESDYKWSTTMVLISQTIAVGIGTISPTVRWFMAINFSCPKKAKKARGREIGVEKYWVKKLLLWQMKPLDLNICGRHGRKLAHKTKYQIFRLLIVVQQGIVLSCQSIRFASIVLVSRFLDFKRFIKGQNNISNNDSELESRHSPDTNLSRFVIHLDGEDELVDLMMKNNGDATAHWIKIGEKQKPKNLIELLEKVDSSLAFTGVKDFDSDKVPSLGFSEPPNCWALPVVTLTSIALAIPSIDRELIEKLVTSVHEGLKYIREIEDNLDAKKDLKNVRIAEEIVWSGVELDGRWLELDLNDMALQGKGIKETIKALSDIAKEKFMEYAETHFIHMNEWFLEEDPSRWCIRMLAANSMYRICESILLDIEYASNQRLFEKLSLMICTLFSACFTNLQHVISKQCRQSGIEEREQNIRYAVLLFGKTEGIIRILDKKKIQESNPGQLVHIDDWHLLCKKTDTLSSISCSTDKESAMSSLYISIE</sequence>
<dbReference type="OrthoDB" id="1915303at2759"/>
<feature type="transmembrane region" description="Helical" evidence="1">
    <location>
        <begin position="161"/>
        <end position="191"/>
    </location>
</feature>
<comment type="caution">
    <text evidence="2">The sequence shown here is derived from an EMBL/GenBank/DDBJ whole genome shotgun (WGS) entry which is preliminary data.</text>
</comment>
<evidence type="ECO:0000313" key="3">
    <source>
        <dbReference type="Proteomes" id="UP000245207"/>
    </source>
</evidence>
<feature type="transmembrane region" description="Helical" evidence="1">
    <location>
        <begin position="131"/>
        <end position="149"/>
    </location>
</feature>
<organism evidence="2 3">
    <name type="scientific">Artemisia annua</name>
    <name type="common">Sweet wormwood</name>
    <dbReference type="NCBI Taxonomy" id="35608"/>
    <lineage>
        <taxon>Eukaryota</taxon>
        <taxon>Viridiplantae</taxon>
        <taxon>Streptophyta</taxon>
        <taxon>Embryophyta</taxon>
        <taxon>Tracheophyta</taxon>
        <taxon>Spermatophyta</taxon>
        <taxon>Magnoliopsida</taxon>
        <taxon>eudicotyledons</taxon>
        <taxon>Gunneridae</taxon>
        <taxon>Pentapetalae</taxon>
        <taxon>asterids</taxon>
        <taxon>campanulids</taxon>
        <taxon>Asterales</taxon>
        <taxon>Asteraceae</taxon>
        <taxon>Asteroideae</taxon>
        <taxon>Anthemideae</taxon>
        <taxon>Artemisiinae</taxon>
        <taxon>Artemisia</taxon>
    </lineage>
</organism>
<reference evidence="2 3" key="1">
    <citation type="journal article" date="2018" name="Mol. Plant">
        <title>The genome of Artemisia annua provides insight into the evolution of Asteraceae family and artemisinin biosynthesis.</title>
        <authorList>
            <person name="Shen Q."/>
            <person name="Zhang L."/>
            <person name="Liao Z."/>
            <person name="Wang S."/>
            <person name="Yan T."/>
            <person name="Shi P."/>
            <person name="Liu M."/>
            <person name="Fu X."/>
            <person name="Pan Q."/>
            <person name="Wang Y."/>
            <person name="Lv Z."/>
            <person name="Lu X."/>
            <person name="Zhang F."/>
            <person name="Jiang W."/>
            <person name="Ma Y."/>
            <person name="Chen M."/>
            <person name="Hao X."/>
            <person name="Li L."/>
            <person name="Tang Y."/>
            <person name="Lv G."/>
            <person name="Zhou Y."/>
            <person name="Sun X."/>
            <person name="Brodelius P.E."/>
            <person name="Rose J.K.C."/>
            <person name="Tang K."/>
        </authorList>
    </citation>
    <scope>NUCLEOTIDE SEQUENCE [LARGE SCALE GENOMIC DNA]</scope>
    <source>
        <strain evidence="3">cv. Huhao1</strain>
        <tissue evidence="2">Leaf</tissue>
    </source>
</reference>
<feature type="transmembrane region" description="Helical" evidence="1">
    <location>
        <begin position="197"/>
        <end position="222"/>
    </location>
</feature>
<proteinExistence type="predicted"/>
<evidence type="ECO:0000256" key="1">
    <source>
        <dbReference type="SAM" id="Phobius"/>
    </source>
</evidence>
<accession>A0A2U1ND43</accession>
<evidence type="ECO:0000313" key="2">
    <source>
        <dbReference type="EMBL" id="PWA71434.1"/>
    </source>
</evidence>
<dbReference type="PANTHER" id="PTHR35307:SF3">
    <property type="entry name" value="DUF4220 DOMAIN-CONTAINING PROTEIN"/>
    <property type="match status" value="1"/>
</dbReference>
<keyword evidence="1" id="KW-1133">Transmembrane helix</keyword>
<feature type="transmembrane region" description="Helical" evidence="1">
    <location>
        <begin position="318"/>
        <end position="339"/>
    </location>
</feature>